<dbReference type="Pfam" id="PF25995">
    <property type="entry name" value="STB6_N"/>
    <property type="match status" value="1"/>
</dbReference>
<name>A0A5C3MDV7_9AGAR</name>
<feature type="compositionally biased region" description="Basic and acidic residues" evidence="1">
    <location>
        <begin position="772"/>
        <end position="782"/>
    </location>
</feature>
<accession>A0A5C3MDV7</accession>
<feature type="region of interest" description="Disordered" evidence="1">
    <location>
        <begin position="955"/>
        <end position="1038"/>
    </location>
</feature>
<organism evidence="3 4">
    <name type="scientific">Crucibulum laeve</name>
    <dbReference type="NCBI Taxonomy" id="68775"/>
    <lineage>
        <taxon>Eukaryota</taxon>
        <taxon>Fungi</taxon>
        <taxon>Dikarya</taxon>
        <taxon>Basidiomycota</taxon>
        <taxon>Agaricomycotina</taxon>
        <taxon>Agaricomycetes</taxon>
        <taxon>Agaricomycetidae</taxon>
        <taxon>Agaricales</taxon>
        <taxon>Agaricineae</taxon>
        <taxon>Nidulariaceae</taxon>
        <taxon>Crucibulum</taxon>
    </lineage>
</organism>
<dbReference type="InterPro" id="IPR059025">
    <property type="entry name" value="STB6_N"/>
</dbReference>
<feature type="compositionally biased region" description="Low complexity" evidence="1">
    <location>
        <begin position="17"/>
        <end position="35"/>
    </location>
</feature>
<feature type="compositionally biased region" description="Low complexity" evidence="1">
    <location>
        <begin position="325"/>
        <end position="338"/>
    </location>
</feature>
<feature type="region of interest" description="Disordered" evidence="1">
    <location>
        <begin position="759"/>
        <end position="818"/>
    </location>
</feature>
<feature type="compositionally biased region" description="Basic and acidic residues" evidence="1">
    <location>
        <begin position="793"/>
        <end position="805"/>
    </location>
</feature>
<dbReference type="PANTHER" id="PTHR31011">
    <property type="entry name" value="PROTEIN STB2-RELATED"/>
    <property type="match status" value="1"/>
</dbReference>
<evidence type="ECO:0000313" key="4">
    <source>
        <dbReference type="Proteomes" id="UP000308652"/>
    </source>
</evidence>
<evidence type="ECO:0000313" key="3">
    <source>
        <dbReference type="EMBL" id="TFK43512.1"/>
    </source>
</evidence>
<feature type="compositionally biased region" description="Basic and acidic residues" evidence="1">
    <location>
        <begin position="339"/>
        <end position="352"/>
    </location>
</feature>
<feature type="domain" description="STB6-like N-terminal" evidence="2">
    <location>
        <begin position="56"/>
        <end position="186"/>
    </location>
</feature>
<feature type="region of interest" description="Disordered" evidence="1">
    <location>
        <begin position="617"/>
        <end position="647"/>
    </location>
</feature>
<feature type="compositionally biased region" description="Polar residues" evidence="1">
    <location>
        <begin position="927"/>
        <end position="937"/>
    </location>
</feature>
<sequence length="1318" mass="142771">MPMVRVPHDSYGPPTSPRITPSSSRTTRARSASTSHSLSDLFSPPQPAPPPDTASEWIGIPLKFDIVQEHIEIPEYQMYAVEKWIVERNRPVTVLNVYTGDPDHKITVTALSPSTSLSPADAQAEWEKALHHLRRDGARPKQTPYGVLMATSLAHFRSDYTIVHIPHGNFLVAKEQLYTNINLLRMGCSGRSALTLEEPSDTTKDRFISTYHLPDTTFCQSSLPAPTSSEYLPLPGVPLSKQNSNASTDAPLKSPPNSPRHRQHVSLHKQRSREERSPSKPPSISKAAANIGLGRPSIHVIGPSPTSSFIGSPNGNGNANEKAALSPNPSSTSLSTSPKQKDKDRDKDKDKSNVSSTKSKTKDRVLFNATVLELVKLIQAGLAIFGMYGARELGTGVPAMVLDGLLCDVTVDGIRKWITDIGEPCVGLEPMERIADPMFISALLSLVLSIRNKLAALGYGQIVPIDPFLHPHTFSFTLTAYIQSTSNSPPVSSGPLSSGAGSTTSSISHSHQGHGFGHANSMYTFSYPHFPVYTPFASHSSGPFAGSAASSVTQVTSSVAGAPVPVSTIPPPTVLTRDLVESIESAYDAKTRPGEGRKVRRALKGKLGDLTNAVANGVGAGLDGDEDGPNRERRGTTASAGEGAGGAAGRMIGGLADGLRRVAGGGGPGEVLEGTVDLAGLVGVFSAREGLARGKRRSKDRRRESVDLGIVGLGYGGRGEKDKHRDMQIASSVKGLWCGRVADVARMREWEAEKERETFFGNGEPGSKKMHRGSERWRREKLALGVGSDGDVEERGTKSDGRSTEEESDAFGGNGFGGMWGGKVQKKLESWAGLSRKKGLSLDLSPAVLAKSKGKPMAGSNEPSMSRRSSVRTPGTGPQSPTLPPIVFAGDVDRDPDDEDFLSSGQVSPLSDYRPNPFNMLNEAPSIGSSTTNLNSINSVDYEHPISARDDLLDEIDGDSLDDTGNSDTPDGRRSTKGKSRERDRLQSLLSIGSLAEEDEEAQLAEEPAEIDYNESDWEDAPRKRSMSSEPQRRRSFHELDSLRDMDILPLEHMRIDVELCGQVLIMIRREQHLQNVVECLQVLTASLSQTNAELREDYHSNLTHLTELESRTKVLAEIDAEYIKADKTSQATNTLCYESEQFRIADLWQAASPSRSKVFGLREKVFGTGGRRLPQGVHGAHGRFNRLQWTIDGQQRLVDHLGRTESEAEEEIRVDPESILLPPPIEDEEDVVEHPGIKPMWLLRFFTRWGAKWSAAATITKEKEDNGKGPIVSGSIKEISETESPAPNGSRKTSSSGPEDAVDDRLIPSPSPPLLSS</sequence>
<keyword evidence="4" id="KW-1185">Reference proteome</keyword>
<dbReference type="GO" id="GO:0070822">
    <property type="term" value="C:Sin3-type complex"/>
    <property type="evidence" value="ECO:0007669"/>
    <property type="project" value="TreeGrafter"/>
</dbReference>
<dbReference type="PANTHER" id="PTHR31011:SF2">
    <property type="entry name" value="PROTEIN STB2-RELATED"/>
    <property type="match status" value="1"/>
</dbReference>
<proteinExistence type="predicted"/>
<reference evidence="3 4" key="1">
    <citation type="journal article" date="2019" name="Nat. Ecol. Evol.">
        <title>Megaphylogeny resolves global patterns of mushroom evolution.</title>
        <authorList>
            <person name="Varga T."/>
            <person name="Krizsan K."/>
            <person name="Foldi C."/>
            <person name="Dima B."/>
            <person name="Sanchez-Garcia M."/>
            <person name="Sanchez-Ramirez S."/>
            <person name="Szollosi G.J."/>
            <person name="Szarkandi J.G."/>
            <person name="Papp V."/>
            <person name="Albert L."/>
            <person name="Andreopoulos W."/>
            <person name="Angelini C."/>
            <person name="Antonin V."/>
            <person name="Barry K.W."/>
            <person name="Bougher N.L."/>
            <person name="Buchanan P."/>
            <person name="Buyck B."/>
            <person name="Bense V."/>
            <person name="Catcheside P."/>
            <person name="Chovatia M."/>
            <person name="Cooper J."/>
            <person name="Damon W."/>
            <person name="Desjardin D."/>
            <person name="Finy P."/>
            <person name="Geml J."/>
            <person name="Haridas S."/>
            <person name="Hughes K."/>
            <person name="Justo A."/>
            <person name="Karasinski D."/>
            <person name="Kautmanova I."/>
            <person name="Kiss B."/>
            <person name="Kocsube S."/>
            <person name="Kotiranta H."/>
            <person name="LaButti K.M."/>
            <person name="Lechner B.E."/>
            <person name="Liimatainen K."/>
            <person name="Lipzen A."/>
            <person name="Lukacs Z."/>
            <person name="Mihaltcheva S."/>
            <person name="Morgado L.N."/>
            <person name="Niskanen T."/>
            <person name="Noordeloos M.E."/>
            <person name="Ohm R.A."/>
            <person name="Ortiz-Santana B."/>
            <person name="Ovrebo C."/>
            <person name="Racz N."/>
            <person name="Riley R."/>
            <person name="Savchenko A."/>
            <person name="Shiryaev A."/>
            <person name="Soop K."/>
            <person name="Spirin V."/>
            <person name="Szebenyi C."/>
            <person name="Tomsovsky M."/>
            <person name="Tulloss R.E."/>
            <person name="Uehling J."/>
            <person name="Grigoriev I.V."/>
            <person name="Vagvolgyi C."/>
            <person name="Papp T."/>
            <person name="Martin F.M."/>
            <person name="Miettinen O."/>
            <person name="Hibbett D.S."/>
            <person name="Nagy L.G."/>
        </authorList>
    </citation>
    <scope>NUCLEOTIDE SEQUENCE [LARGE SCALE GENOMIC DNA]</scope>
    <source>
        <strain evidence="3 4">CBS 166.37</strain>
    </source>
</reference>
<dbReference type="STRING" id="68775.A0A5C3MDV7"/>
<dbReference type="OrthoDB" id="19806at2759"/>
<dbReference type="Proteomes" id="UP000308652">
    <property type="component" value="Unassembled WGS sequence"/>
</dbReference>
<feature type="region of interest" description="Disordered" evidence="1">
    <location>
        <begin position="1262"/>
        <end position="1318"/>
    </location>
</feature>
<evidence type="ECO:0000256" key="1">
    <source>
        <dbReference type="SAM" id="MobiDB-lite"/>
    </source>
</evidence>
<dbReference type="EMBL" id="ML213591">
    <property type="protein sequence ID" value="TFK43512.1"/>
    <property type="molecule type" value="Genomic_DNA"/>
</dbReference>
<feature type="compositionally biased region" description="Acidic residues" evidence="1">
    <location>
        <begin position="996"/>
        <end position="1019"/>
    </location>
</feature>
<feature type="region of interest" description="Disordered" evidence="1">
    <location>
        <begin position="229"/>
        <end position="359"/>
    </location>
</feature>
<feature type="compositionally biased region" description="Low complexity" evidence="1">
    <location>
        <begin position="489"/>
        <end position="510"/>
    </location>
</feature>
<feature type="compositionally biased region" description="Basic and acidic residues" evidence="1">
    <location>
        <begin position="970"/>
        <end position="986"/>
    </location>
</feature>
<feature type="region of interest" description="Disordered" evidence="1">
    <location>
        <begin position="1"/>
        <end position="55"/>
    </location>
</feature>
<feature type="compositionally biased region" description="Polar residues" evidence="1">
    <location>
        <begin position="304"/>
        <end position="319"/>
    </location>
</feature>
<feature type="compositionally biased region" description="Polar residues" evidence="1">
    <location>
        <begin position="861"/>
        <end position="880"/>
    </location>
</feature>
<protein>
    <recommendedName>
        <fullName evidence="2">STB6-like N-terminal domain-containing protein</fullName>
    </recommendedName>
</protein>
<feature type="region of interest" description="Disordered" evidence="1">
    <location>
        <begin position="843"/>
        <end position="937"/>
    </location>
</feature>
<feature type="compositionally biased region" description="Polar residues" evidence="1">
    <location>
        <begin position="1283"/>
        <end position="1298"/>
    </location>
</feature>
<dbReference type="InterPro" id="IPR038919">
    <property type="entry name" value="STB2/STB2"/>
</dbReference>
<feature type="region of interest" description="Disordered" evidence="1">
    <location>
        <begin position="489"/>
        <end position="511"/>
    </location>
</feature>
<feature type="compositionally biased region" description="Basic residues" evidence="1">
    <location>
        <begin position="259"/>
        <end position="271"/>
    </location>
</feature>
<evidence type="ECO:0000259" key="2">
    <source>
        <dbReference type="Pfam" id="PF25995"/>
    </source>
</evidence>
<gene>
    <name evidence="3" type="ORF">BDQ12DRAFT_622506</name>
</gene>